<sequence>QVFNVLQQLSKQIDSIQGKLAPALASIEVLLPQSSTRGDQGRDIDDNMPELEDDAHQIVVEKAKPNSLSKTEHDKCFEKLEERLKQLQGLQDPTPTDLSIYSKVKMPEKFKMPEFEKYDGTTYPRAHLQMYLVRMTQYVNNEPLMIQLFQSSLVGPALR</sequence>
<dbReference type="AlphaFoldDB" id="A0ABD3LEH7"/>
<proteinExistence type="predicted"/>
<evidence type="ECO:0000313" key="1">
    <source>
        <dbReference type="EMBL" id="KAL3750215.1"/>
    </source>
</evidence>
<evidence type="ECO:0000313" key="2">
    <source>
        <dbReference type="Proteomes" id="UP001634007"/>
    </source>
</evidence>
<feature type="non-terminal residue" evidence="1">
    <location>
        <position position="1"/>
    </location>
</feature>
<dbReference type="EMBL" id="JBJKBG010000002">
    <property type="protein sequence ID" value="KAL3750215.1"/>
    <property type="molecule type" value="Genomic_DNA"/>
</dbReference>
<feature type="non-terminal residue" evidence="1">
    <location>
        <position position="159"/>
    </location>
</feature>
<comment type="caution">
    <text evidence="1">The sequence shown here is derived from an EMBL/GenBank/DDBJ whole genome shotgun (WGS) entry which is preliminary data.</text>
</comment>
<keyword evidence="2" id="KW-1185">Reference proteome</keyword>
<protein>
    <submittedName>
        <fullName evidence="1">Uncharacterized protein</fullName>
    </submittedName>
</protein>
<organism evidence="1 2">
    <name type="scientific">Eucalyptus globulus</name>
    <name type="common">Tasmanian blue gum</name>
    <dbReference type="NCBI Taxonomy" id="34317"/>
    <lineage>
        <taxon>Eukaryota</taxon>
        <taxon>Viridiplantae</taxon>
        <taxon>Streptophyta</taxon>
        <taxon>Embryophyta</taxon>
        <taxon>Tracheophyta</taxon>
        <taxon>Spermatophyta</taxon>
        <taxon>Magnoliopsida</taxon>
        <taxon>eudicotyledons</taxon>
        <taxon>Gunneridae</taxon>
        <taxon>Pentapetalae</taxon>
        <taxon>rosids</taxon>
        <taxon>malvids</taxon>
        <taxon>Myrtales</taxon>
        <taxon>Myrtaceae</taxon>
        <taxon>Myrtoideae</taxon>
        <taxon>Eucalypteae</taxon>
        <taxon>Eucalyptus</taxon>
    </lineage>
</organism>
<accession>A0ABD3LEH7</accession>
<dbReference type="PANTHER" id="PTHR33223">
    <property type="entry name" value="CCHC-TYPE DOMAIN-CONTAINING PROTEIN"/>
    <property type="match status" value="1"/>
</dbReference>
<name>A0ABD3LEH7_EUCGL</name>
<reference evidence="1 2" key="1">
    <citation type="submission" date="2024-11" db="EMBL/GenBank/DDBJ databases">
        <title>Chromosome-level genome assembly of Eucalyptus globulus Labill. provides insights into its genome evolution.</title>
        <authorList>
            <person name="Li X."/>
        </authorList>
    </citation>
    <scope>NUCLEOTIDE SEQUENCE [LARGE SCALE GENOMIC DNA]</scope>
    <source>
        <strain evidence="1">CL2024</strain>
        <tissue evidence="1">Fresh tender leaves</tissue>
    </source>
</reference>
<gene>
    <name evidence="1" type="ORF">ACJRO7_011236</name>
</gene>
<dbReference type="Proteomes" id="UP001634007">
    <property type="component" value="Unassembled WGS sequence"/>
</dbReference>
<dbReference type="PANTHER" id="PTHR33223:SF8">
    <property type="entry name" value="OS04G0172440 PROTEIN"/>
    <property type="match status" value="1"/>
</dbReference>